<keyword evidence="5" id="KW-0902">Two-component regulatory system</keyword>
<dbReference type="PANTHER" id="PTHR24421">
    <property type="entry name" value="NITRATE/NITRITE SENSOR PROTEIN NARX-RELATED"/>
    <property type="match status" value="1"/>
</dbReference>
<organism evidence="7 8">
    <name type="scientific">Marinoscillum furvescens DSM 4134</name>
    <dbReference type="NCBI Taxonomy" id="1122208"/>
    <lineage>
        <taxon>Bacteria</taxon>
        <taxon>Pseudomonadati</taxon>
        <taxon>Bacteroidota</taxon>
        <taxon>Cytophagia</taxon>
        <taxon>Cytophagales</taxon>
        <taxon>Reichenbachiellaceae</taxon>
        <taxon>Marinoscillum</taxon>
    </lineage>
</organism>
<dbReference type="Pfam" id="PF08447">
    <property type="entry name" value="PAS_3"/>
    <property type="match status" value="1"/>
</dbReference>
<dbReference type="AlphaFoldDB" id="A0A3D9L2X3"/>
<evidence type="ECO:0000256" key="1">
    <source>
        <dbReference type="ARBA" id="ARBA00000085"/>
    </source>
</evidence>
<evidence type="ECO:0000256" key="5">
    <source>
        <dbReference type="ARBA" id="ARBA00023012"/>
    </source>
</evidence>
<dbReference type="EC" id="2.7.13.3" evidence="2"/>
<evidence type="ECO:0000313" key="8">
    <source>
        <dbReference type="Proteomes" id="UP000256779"/>
    </source>
</evidence>
<reference evidence="7 8" key="1">
    <citation type="submission" date="2018-07" db="EMBL/GenBank/DDBJ databases">
        <title>Genomic Encyclopedia of Type Strains, Phase IV (KMG-IV): sequencing the most valuable type-strain genomes for metagenomic binning, comparative biology and taxonomic classification.</title>
        <authorList>
            <person name="Goeker M."/>
        </authorList>
    </citation>
    <scope>NUCLEOTIDE SEQUENCE [LARGE SCALE GENOMIC DNA]</scope>
    <source>
        <strain evidence="7 8">DSM 4134</strain>
    </source>
</reference>
<sequence>MHSYIPNRKFGLFKQYIEHTSGNLLLINNDGEILATSPPSQVLFGELTGKNFNLIFPGIDLDSAGKEHIIINNKRYVITLIAHKEEEIVLAELVATSLSQQALSITPVSREPYLYNYKMIQALVSGLPAVIFRFRQPPRGGYEFISDQINTLTGYQRKDFAPYGKMKLHDLASVQDQREIANKMNKAAQSLTPYTIQYKITTRNHEQKWLHESSHFVRENDVVYCEGVITDITADLQQTSASLKGALESEDLTNYEVAHAMQEGVQQQLTAALYAFEAVKNQMPSDNQVFKSGLDALRNGIDQARTASTRIAPKTLSDFGIIDTLTELAESLTRQSGVSIEFNTNCQQLNLPYFQATSLYKICKEALDNSLKHANASAICVQLYKKGSCILLSIEDDGNGFEEDNVPHGQGLGMMRARAQALNSSLLLDSKTKRGTSVALEITI</sequence>
<evidence type="ECO:0000256" key="4">
    <source>
        <dbReference type="ARBA" id="ARBA00022777"/>
    </source>
</evidence>
<dbReference type="GO" id="GO:0000160">
    <property type="term" value="P:phosphorelay signal transduction system"/>
    <property type="evidence" value="ECO:0007669"/>
    <property type="project" value="UniProtKB-KW"/>
</dbReference>
<dbReference type="EMBL" id="QREG01000013">
    <property type="protein sequence ID" value="RED97001.1"/>
    <property type="molecule type" value="Genomic_DNA"/>
</dbReference>
<keyword evidence="4" id="KW-0418">Kinase</keyword>
<dbReference type="SUPFAM" id="SSF55874">
    <property type="entry name" value="ATPase domain of HSP90 chaperone/DNA topoisomerase II/histidine kinase"/>
    <property type="match status" value="1"/>
</dbReference>
<comment type="caution">
    <text evidence="7">The sequence shown here is derived from an EMBL/GenBank/DDBJ whole genome shotgun (WGS) entry which is preliminary data.</text>
</comment>
<dbReference type="InterPro" id="IPR013655">
    <property type="entry name" value="PAS_fold_3"/>
</dbReference>
<dbReference type="Proteomes" id="UP000256779">
    <property type="component" value="Unassembled WGS sequence"/>
</dbReference>
<gene>
    <name evidence="7" type="ORF">C7460_11349</name>
</gene>
<dbReference type="Gene3D" id="3.30.450.20">
    <property type="entry name" value="PAS domain"/>
    <property type="match status" value="1"/>
</dbReference>
<evidence type="ECO:0000256" key="3">
    <source>
        <dbReference type="ARBA" id="ARBA00022679"/>
    </source>
</evidence>
<comment type="catalytic activity">
    <reaction evidence="1">
        <text>ATP + protein L-histidine = ADP + protein N-phospho-L-histidine.</text>
        <dbReference type="EC" id="2.7.13.3"/>
    </reaction>
</comment>
<dbReference type="InterPro" id="IPR050482">
    <property type="entry name" value="Sensor_HK_TwoCompSys"/>
</dbReference>
<feature type="domain" description="Histidine kinase" evidence="6">
    <location>
        <begin position="256"/>
        <end position="444"/>
    </location>
</feature>
<dbReference type="OrthoDB" id="9760839at2"/>
<dbReference type="Pfam" id="PF02518">
    <property type="entry name" value="HATPase_c"/>
    <property type="match status" value="1"/>
</dbReference>
<proteinExistence type="predicted"/>
<accession>A0A3D9L2X3</accession>
<keyword evidence="8" id="KW-1185">Reference proteome</keyword>
<dbReference type="InterPro" id="IPR035965">
    <property type="entry name" value="PAS-like_dom_sf"/>
</dbReference>
<protein>
    <recommendedName>
        <fullName evidence="2">histidine kinase</fullName>
        <ecNumber evidence="2">2.7.13.3</ecNumber>
    </recommendedName>
</protein>
<dbReference type="PROSITE" id="PS50109">
    <property type="entry name" value="HIS_KIN"/>
    <property type="match status" value="1"/>
</dbReference>
<name>A0A3D9L2X3_MARFU</name>
<evidence type="ECO:0000313" key="7">
    <source>
        <dbReference type="EMBL" id="RED97001.1"/>
    </source>
</evidence>
<evidence type="ECO:0000256" key="2">
    <source>
        <dbReference type="ARBA" id="ARBA00012438"/>
    </source>
</evidence>
<dbReference type="Gene3D" id="3.30.565.10">
    <property type="entry name" value="Histidine kinase-like ATPase, C-terminal domain"/>
    <property type="match status" value="1"/>
</dbReference>
<dbReference type="CDD" id="cd16917">
    <property type="entry name" value="HATPase_UhpB-NarQ-NarX-like"/>
    <property type="match status" value="1"/>
</dbReference>
<dbReference type="GO" id="GO:0004673">
    <property type="term" value="F:protein histidine kinase activity"/>
    <property type="evidence" value="ECO:0007669"/>
    <property type="project" value="UniProtKB-EC"/>
</dbReference>
<dbReference type="InterPro" id="IPR005467">
    <property type="entry name" value="His_kinase_dom"/>
</dbReference>
<dbReference type="RefSeq" id="WP_115868747.1">
    <property type="nucleotide sequence ID" value="NZ_QREG01000013.1"/>
</dbReference>
<keyword evidence="3" id="KW-0808">Transferase</keyword>
<dbReference type="InterPro" id="IPR036890">
    <property type="entry name" value="HATPase_C_sf"/>
</dbReference>
<dbReference type="PANTHER" id="PTHR24421:SF10">
    <property type="entry name" value="NITRATE_NITRITE SENSOR PROTEIN NARQ"/>
    <property type="match status" value="1"/>
</dbReference>
<evidence type="ECO:0000259" key="6">
    <source>
        <dbReference type="PROSITE" id="PS50109"/>
    </source>
</evidence>
<dbReference type="InterPro" id="IPR003594">
    <property type="entry name" value="HATPase_dom"/>
</dbReference>
<dbReference type="SUPFAM" id="SSF55785">
    <property type="entry name" value="PYP-like sensor domain (PAS domain)"/>
    <property type="match status" value="1"/>
</dbReference>